<dbReference type="PATRIC" id="fig|43687.5.peg.1104"/>
<dbReference type="Proteomes" id="UP000062475">
    <property type="component" value="Chromosome"/>
</dbReference>
<evidence type="ECO:0000313" key="5">
    <source>
        <dbReference type="EMBL" id="AKV84290.1"/>
    </source>
</evidence>
<evidence type="ECO:0000313" key="7">
    <source>
        <dbReference type="Proteomes" id="UP000061362"/>
    </source>
</evidence>
<dbReference type="EMBL" id="CP012173">
    <property type="protein sequence ID" value="AKV77559.1"/>
    <property type="molecule type" value="Genomic_DNA"/>
</dbReference>
<dbReference type="AlphaFoldDB" id="A0A0K1T574"/>
<evidence type="ECO:0000313" key="8">
    <source>
        <dbReference type="Proteomes" id="UP000062398"/>
    </source>
</evidence>
<evidence type="ECO:0000313" key="4">
    <source>
        <dbReference type="EMBL" id="AKV82050.1"/>
    </source>
</evidence>
<dbReference type="Proteomes" id="UP000068832">
    <property type="component" value="Chromosome"/>
</dbReference>
<evidence type="ECO:0000313" key="2">
    <source>
        <dbReference type="EMBL" id="AKV77559.1"/>
    </source>
</evidence>
<dbReference type="Proteomes" id="UP000062398">
    <property type="component" value="Chromosome"/>
</dbReference>
<evidence type="ECO:0000313" key="10">
    <source>
        <dbReference type="Proteomes" id="UP000068832"/>
    </source>
</evidence>
<dbReference type="OrthoDB" id="238943at2157"/>
<evidence type="ECO:0000313" key="1">
    <source>
        <dbReference type="EMBL" id="AKV75317.1"/>
    </source>
</evidence>
<dbReference type="EMBL" id="CP012172">
    <property type="protein sequence ID" value="AKV75317.1"/>
    <property type="molecule type" value="Genomic_DNA"/>
</dbReference>
<evidence type="ECO:0000313" key="9">
    <source>
        <dbReference type="Proteomes" id="UP000062475"/>
    </source>
</evidence>
<dbReference type="Pfam" id="PF13578">
    <property type="entry name" value="Methyltransf_24"/>
    <property type="match status" value="1"/>
</dbReference>
<dbReference type="Proteomes" id="UP000061362">
    <property type="component" value="Chromosome"/>
</dbReference>
<reference evidence="7 8" key="1">
    <citation type="journal article" date="2015" name="Genome Announc.">
        <title>Complete Genome Sequences of Evolved Arsenate-Resistant Metallosphaera sedula Strains.</title>
        <authorList>
            <person name="Ai C."/>
            <person name="McCarthy S."/>
            <person name="Schackwitz W."/>
            <person name="Martin J."/>
            <person name="Lipzen A."/>
            <person name="Blum P."/>
        </authorList>
    </citation>
    <scope>NUCLEOTIDE SEQUENCE [LARGE SCALE GENOMIC DNA]</scope>
    <source>
        <strain evidence="3 8">ARS120-1</strain>
        <strain evidence="4 7">ARS120-2</strain>
        <strain evidence="1 10">ARS50-1</strain>
        <strain evidence="2 9">ARS50-2</strain>
    </source>
</reference>
<reference evidence="5 6" key="2">
    <citation type="submission" date="2015-07" db="EMBL/GenBank/DDBJ databases">
        <title>Physiological, transcriptional responses and genome re-sequencing of acid resistant extremely thermoacidophilic Metallosphaera sedula SARC-M1.</title>
        <authorList>
            <person name="Ai C."/>
            <person name="McCarthy S."/>
            <person name="Eckrich V."/>
            <person name="Rudrappa D."/>
            <person name="Qiu G."/>
            <person name="Blum P."/>
        </authorList>
    </citation>
    <scope>NUCLEOTIDE SEQUENCE [LARGE SCALE GENOMIC DNA]</scope>
    <source>
        <strain evidence="5 6">SARC-M1</strain>
    </source>
</reference>
<dbReference type="SUPFAM" id="SSF53335">
    <property type="entry name" value="S-adenosyl-L-methionine-dependent methyltransferases"/>
    <property type="match status" value="1"/>
</dbReference>
<organism evidence="4 7">
    <name type="scientific">Metallosphaera sedula</name>
    <dbReference type="NCBI Taxonomy" id="43687"/>
    <lineage>
        <taxon>Archaea</taxon>
        <taxon>Thermoproteota</taxon>
        <taxon>Thermoprotei</taxon>
        <taxon>Sulfolobales</taxon>
        <taxon>Sulfolobaceae</taxon>
        <taxon>Metallosphaera</taxon>
    </lineage>
</organism>
<dbReference type="Proteomes" id="UP000056255">
    <property type="component" value="Chromosome"/>
</dbReference>
<proteinExistence type="predicted"/>
<accession>A0A0K1T574</accession>
<evidence type="ECO:0000313" key="3">
    <source>
        <dbReference type="EMBL" id="AKV79805.1"/>
    </source>
</evidence>
<evidence type="ECO:0000313" key="6">
    <source>
        <dbReference type="Proteomes" id="UP000056255"/>
    </source>
</evidence>
<sequence length="206" mass="23629">MENHQIVMETLKEVFGRDLSKYEEEAEEISLELSRKLGNSFPYALTKQKRIILYAVVKQCNPEIVIETGVGPGVSSTMILSALERGVLHSIDVREKLENGMALGFLVPERLRGKWRLHIGRSIDVLANLVREIEVDIFLHDSEHTFENVMFELRTVWDHLRTGGIIFIDNLDFTDAPRTFVKEKKVRLYRLSEEAGGFGMIVKEAR</sequence>
<dbReference type="InterPro" id="IPR029063">
    <property type="entry name" value="SAM-dependent_MTases_sf"/>
</dbReference>
<name>A0A0K1T574_9CREN</name>
<protein>
    <recommendedName>
        <fullName evidence="11">Class I SAM-dependent methyltransferase</fullName>
    </recommendedName>
</protein>
<evidence type="ECO:0008006" key="11">
    <source>
        <dbReference type="Google" id="ProtNLM"/>
    </source>
</evidence>
<dbReference type="Gene3D" id="3.40.50.150">
    <property type="entry name" value="Vaccinia Virus protein VP39"/>
    <property type="match status" value="1"/>
</dbReference>
<dbReference type="EMBL" id="CP012175">
    <property type="protein sequence ID" value="AKV82050.1"/>
    <property type="molecule type" value="Genomic_DNA"/>
</dbReference>
<dbReference type="EMBL" id="CP012176">
    <property type="protein sequence ID" value="AKV84290.1"/>
    <property type="molecule type" value="Genomic_DNA"/>
</dbReference>
<gene>
    <name evidence="1" type="ORF">MsedA_1074</name>
    <name evidence="2" type="ORF">MsedB_1076</name>
    <name evidence="3" type="ORF">MsedC_1074</name>
    <name evidence="4" type="ORF">MsedD_1075</name>
    <name evidence="5" type="ORF">MsedE_1077</name>
</gene>
<dbReference type="EMBL" id="CP012174">
    <property type="protein sequence ID" value="AKV79805.1"/>
    <property type="molecule type" value="Genomic_DNA"/>
</dbReference>